<name>A0A1Z4JJC9_LEPBY</name>
<protein>
    <submittedName>
        <fullName evidence="4">Group 1 glycosyl transferase</fullName>
    </submittedName>
</protein>
<dbReference type="EMBL" id="AP018203">
    <property type="protein sequence ID" value="BAY56773.1"/>
    <property type="molecule type" value="Genomic_DNA"/>
</dbReference>
<dbReference type="Gene3D" id="3.40.50.2000">
    <property type="entry name" value="Glycogen Phosphorylase B"/>
    <property type="match status" value="2"/>
</dbReference>
<dbReference type="GO" id="GO:0016757">
    <property type="term" value="F:glycosyltransferase activity"/>
    <property type="evidence" value="ECO:0007669"/>
    <property type="project" value="InterPro"/>
</dbReference>
<dbReference type="AlphaFoldDB" id="A0A1Z4JJC9"/>
<reference evidence="4 5" key="1">
    <citation type="submission" date="2017-06" db="EMBL/GenBank/DDBJ databases">
        <title>Genome sequencing of cyanobaciteial culture collection at National Institute for Environmental Studies (NIES).</title>
        <authorList>
            <person name="Hirose Y."/>
            <person name="Shimura Y."/>
            <person name="Fujisawa T."/>
            <person name="Nakamura Y."/>
            <person name="Kawachi M."/>
        </authorList>
    </citation>
    <scope>NUCLEOTIDE SEQUENCE [LARGE SCALE GENOMIC DNA]</scope>
    <source>
        <strain evidence="4 5">NIES-2135</strain>
    </source>
</reference>
<gene>
    <name evidence="4" type="ORF">NIES2135_36130</name>
</gene>
<dbReference type="InterPro" id="IPR028098">
    <property type="entry name" value="Glyco_trans_4-like_N"/>
</dbReference>
<evidence type="ECO:0000259" key="2">
    <source>
        <dbReference type="Pfam" id="PF00534"/>
    </source>
</evidence>
<dbReference type="Proteomes" id="UP000217895">
    <property type="component" value="Chromosome"/>
</dbReference>
<feature type="domain" description="Glycosyl transferase family 1" evidence="2">
    <location>
        <begin position="175"/>
        <end position="328"/>
    </location>
</feature>
<feature type="domain" description="Glycosyltransferase subfamily 4-like N-terminal" evidence="3">
    <location>
        <begin position="59"/>
        <end position="166"/>
    </location>
</feature>
<keyword evidence="1 4" id="KW-0808">Transferase</keyword>
<evidence type="ECO:0000313" key="4">
    <source>
        <dbReference type="EMBL" id="BAY56773.1"/>
    </source>
</evidence>
<organism evidence="4 5">
    <name type="scientific">Leptolyngbya boryana NIES-2135</name>
    <dbReference type="NCBI Taxonomy" id="1973484"/>
    <lineage>
        <taxon>Bacteria</taxon>
        <taxon>Bacillati</taxon>
        <taxon>Cyanobacteriota</taxon>
        <taxon>Cyanophyceae</taxon>
        <taxon>Leptolyngbyales</taxon>
        <taxon>Leptolyngbyaceae</taxon>
        <taxon>Leptolyngbya group</taxon>
        <taxon>Leptolyngbya</taxon>
    </lineage>
</organism>
<evidence type="ECO:0000259" key="3">
    <source>
        <dbReference type="Pfam" id="PF13439"/>
    </source>
</evidence>
<dbReference type="PANTHER" id="PTHR46401:SF2">
    <property type="entry name" value="GLYCOSYLTRANSFERASE WBBK-RELATED"/>
    <property type="match status" value="1"/>
</dbReference>
<dbReference type="GO" id="GO:0009103">
    <property type="term" value="P:lipopolysaccharide biosynthetic process"/>
    <property type="evidence" value="ECO:0007669"/>
    <property type="project" value="TreeGrafter"/>
</dbReference>
<dbReference type="Pfam" id="PF13439">
    <property type="entry name" value="Glyco_transf_4"/>
    <property type="match status" value="1"/>
</dbReference>
<dbReference type="PANTHER" id="PTHR46401">
    <property type="entry name" value="GLYCOSYLTRANSFERASE WBBK-RELATED"/>
    <property type="match status" value="1"/>
</dbReference>
<dbReference type="CDD" id="cd03809">
    <property type="entry name" value="GT4_MtfB-like"/>
    <property type="match status" value="1"/>
</dbReference>
<dbReference type="Pfam" id="PF00534">
    <property type="entry name" value="Glycos_transf_1"/>
    <property type="match status" value="1"/>
</dbReference>
<dbReference type="FunFam" id="3.40.50.2000:FF:000119">
    <property type="entry name" value="Glycosyl transferase group 1"/>
    <property type="match status" value="1"/>
</dbReference>
<sequence>MILVNLAFLASKPTGHTVYAKNLLPGLSALDPVLLSGQNIPPYQCYPISDQLTPDQGTKGHFNRLKWTQFELPKIYHQLQSNLIFSPIPEAPIFTKCRYIVTLHDFIPLRFPRFTSPLTQYYRFYIPHVLAQAQHILSDSESTANDAIEFYKIPSNKITVIPLAYDNQHFRFLDLPTKNYFLYVGRHDPYKNIGRALSAFSRLPKDYEFWIAGSPDPRFTPQLQQQAESLGIRDRIKFLSYVSYAELPALINQATALVFTSLWEGFGLPVLEAMACGTPVITSNLSSIPEVAGDATILVNPYRESEIFDAMNAIVQDSSLRTQLREKGLDRAQSFSWQTTANQTAEILKRYL</sequence>
<dbReference type="SUPFAM" id="SSF53756">
    <property type="entry name" value="UDP-Glycosyltransferase/glycogen phosphorylase"/>
    <property type="match status" value="1"/>
</dbReference>
<proteinExistence type="predicted"/>
<accession>A0A1Z4JJC9</accession>
<dbReference type="InterPro" id="IPR001296">
    <property type="entry name" value="Glyco_trans_1"/>
</dbReference>
<keyword evidence="5" id="KW-1185">Reference proteome</keyword>
<evidence type="ECO:0000256" key="1">
    <source>
        <dbReference type="ARBA" id="ARBA00022679"/>
    </source>
</evidence>
<evidence type="ECO:0000313" key="5">
    <source>
        <dbReference type="Proteomes" id="UP000217895"/>
    </source>
</evidence>